<evidence type="ECO:0000256" key="11">
    <source>
        <dbReference type="ARBA" id="ARBA00022989"/>
    </source>
</evidence>
<dbReference type="EMBL" id="JABEZX010000003">
    <property type="protein sequence ID" value="MBA0552192.1"/>
    <property type="molecule type" value="Genomic_DNA"/>
</dbReference>
<dbReference type="AlphaFoldDB" id="A0A7J8LIU6"/>
<proteinExistence type="inferred from homology"/>
<comment type="catalytic activity">
    <reaction evidence="1">
        <text>S-ubiquitinyl-[E2 ubiquitin-conjugating enzyme]-L-cysteine + [acceptor protein]-L-lysine = [E2 ubiquitin-conjugating enzyme]-L-cysteine + N(6)-ubiquitinyl-[acceptor protein]-L-lysine.</text>
        <dbReference type="EC" id="2.3.2.27"/>
    </reaction>
</comment>
<evidence type="ECO:0000256" key="8">
    <source>
        <dbReference type="ARBA" id="ARBA00022771"/>
    </source>
</evidence>
<dbReference type="GO" id="GO:0016020">
    <property type="term" value="C:membrane"/>
    <property type="evidence" value="ECO:0007669"/>
    <property type="project" value="UniProtKB-SubCell"/>
</dbReference>
<comment type="pathway">
    <text evidence="3">Protein modification; protein ubiquitination.</text>
</comment>
<keyword evidence="9" id="KW-0833">Ubl conjugation pathway</keyword>
<evidence type="ECO:0000259" key="14">
    <source>
        <dbReference type="Pfam" id="PF13639"/>
    </source>
</evidence>
<evidence type="ECO:0000256" key="1">
    <source>
        <dbReference type="ARBA" id="ARBA00000900"/>
    </source>
</evidence>
<dbReference type="InterPro" id="IPR013083">
    <property type="entry name" value="Znf_RING/FYVE/PHD"/>
</dbReference>
<evidence type="ECO:0000313" key="16">
    <source>
        <dbReference type="Proteomes" id="UP000593572"/>
    </source>
</evidence>
<dbReference type="GO" id="GO:0008270">
    <property type="term" value="F:zinc ion binding"/>
    <property type="evidence" value="ECO:0007669"/>
    <property type="project" value="UniProtKB-KW"/>
</dbReference>
<dbReference type="PANTHER" id="PTHR46279">
    <property type="entry name" value="RING/U-BOX SUPERFAMILY PROTEIN"/>
    <property type="match status" value="1"/>
</dbReference>
<gene>
    <name evidence="15" type="ORF">Golob_023025</name>
</gene>
<dbReference type="PANTHER" id="PTHR46279:SF6">
    <property type="entry name" value="RING-TYPE E3 UBIQUITIN TRANSFERASE"/>
    <property type="match status" value="1"/>
</dbReference>
<keyword evidence="12" id="KW-0472">Membrane</keyword>
<sequence>MNPSCTPFEPQYAENYVFQNCSNGAISKQLPQLRKIASVLVPASGPKYGMRLTWHEPDCTSCEHSCGNCMFKSDIGALKGLNGPSIDAYPVILLSETRQLPRPSDNTCSTCLWEYQDNEKLRTIPNCEHCFHALCINEWLKLKCRNSPTVL</sequence>
<organism evidence="15 16">
    <name type="scientific">Gossypium lobatum</name>
    <dbReference type="NCBI Taxonomy" id="34289"/>
    <lineage>
        <taxon>Eukaryota</taxon>
        <taxon>Viridiplantae</taxon>
        <taxon>Streptophyta</taxon>
        <taxon>Embryophyta</taxon>
        <taxon>Tracheophyta</taxon>
        <taxon>Spermatophyta</taxon>
        <taxon>Magnoliopsida</taxon>
        <taxon>eudicotyledons</taxon>
        <taxon>Gunneridae</taxon>
        <taxon>Pentapetalae</taxon>
        <taxon>rosids</taxon>
        <taxon>malvids</taxon>
        <taxon>Malvales</taxon>
        <taxon>Malvaceae</taxon>
        <taxon>Malvoideae</taxon>
        <taxon>Gossypium</taxon>
    </lineage>
</organism>
<accession>A0A7J8LIU6</accession>
<comment type="similarity">
    <text evidence="13">Belongs to the RING-type zinc finger family. ATL subfamily.</text>
</comment>
<evidence type="ECO:0000256" key="4">
    <source>
        <dbReference type="ARBA" id="ARBA00012483"/>
    </source>
</evidence>
<keyword evidence="5" id="KW-0808">Transferase</keyword>
<dbReference type="GO" id="GO:0061630">
    <property type="term" value="F:ubiquitin protein ligase activity"/>
    <property type="evidence" value="ECO:0007669"/>
    <property type="project" value="UniProtKB-EC"/>
</dbReference>
<dbReference type="Proteomes" id="UP000593572">
    <property type="component" value="Unassembled WGS sequence"/>
</dbReference>
<dbReference type="Gene3D" id="3.30.40.10">
    <property type="entry name" value="Zinc/RING finger domain, C3HC4 (zinc finger)"/>
    <property type="match status" value="1"/>
</dbReference>
<dbReference type="Pfam" id="PF13639">
    <property type="entry name" value="zf-RING_2"/>
    <property type="match status" value="1"/>
</dbReference>
<evidence type="ECO:0000256" key="10">
    <source>
        <dbReference type="ARBA" id="ARBA00022833"/>
    </source>
</evidence>
<evidence type="ECO:0000256" key="6">
    <source>
        <dbReference type="ARBA" id="ARBA00022692"/>
    </source>
</evidence>
<protein>
    <recommendedName>
        <fullName evidence="4">RING-type E3 ubiquitin transferase</fullName>
        <ecNumber evidence="4">2.3.2.27</ecNumber>
    </recommendedName>
</protein>
<dbReference type="EC" id="2.3.2.27" evidence="4"/>
<keyword evidence="16" id="KW-1185">Reference proteome</keyword>
<evidence type="ECO:0000256" key="9">
    <source>
        <dbReference type="ARBA" id="ARBA00022786"/>
    </source>
</evidence>
<dbReference type="InterPro" id="IPR046948">
    <property type="entry name" value="ATL20-22-like"/>
</dbReference>
<keyword evidence="8" id="KW-0863">Zinc-finger</keyword>
<evidence type="ECO:0000256" key="3">
    <source>
        <dbReference type="ARBA" id="ARBA00004906"/>
    </source>
</evidence>
<keyword evidence="6" id="KW-0812">Transmembrane</keyword>
<feature type="domain" description="RING-type" evidence="14">
    <location>
        <begin position="106"/>
        <end position="143"/>
    </location>
</feature>
<evidence type="ECO:0000256" key="7">
    <source>
        <dbReference type="ARBA" id="ARBA00022723"/>
    </source>
</evidence>
<evidence type="ECO:0000256" key="12">
    <source>
        <dbReference type="ARBA" id="ARBA00023136"/>
    </source>
</evidence>
<evidence type="ECO:0000256" key="13">
    <source>
        <dbReference type="ARBA" id="ARBA00024209"/>
    </source>
</evidence>
<keyword evidence="7" id="KW-0479">Metal-binding</keyword>
<dbReference type="InterPro" id="IPR001841">
    <property type="entry name" value="Znf_RING"/>
</dbReference>
<reference evidence="15 16" key="1">
    <citation type="journal article" date="2019" name="Genome Biol. Evol.">
        <title>Insights into the evolution of the New World diploid cottons (Gossypium, subgenus Houzingenia) based on genome sequencing.</title>
        <authorList>
            <person name="Grover C.E."/>
            <person name="Arick M.A. 2nd"/>
            <person name="Thrash A."/>
            <person name="Conover J.L."/>
            <person name="Sanders W.S."/>
            <person name="Peterson D.G."/>
            <person name="Frelichowski J.E."/>
            <person name="Scheffler J.A."/>
            <person name="Scheffler B.E."/>
            <person name="Wendel J.F."/>
        </authorList>
    </citation>
    <scope>NUCLEOTIDE SEQUENCE [LARGE SCALE GENOMIC DNA]</scope>
    <source>
        <strain evidence="15">157</strain>
        <tissue evidence="15">Leaf</tissue>
    </source>
</reference>
<evidence type="ECO:0000256" key="2">
    <source>
        <dbReference type="ARBA" id="ARBA00004167"/>
    </source>
</evidence>
<comment type="subcellular location">
    <subcellularLocation>
        <location evidence="2">Membrane</location>
        <topology evidence="2">Single-pass membrane protein</topology>
    </subcellularLocation>
</comment>
<keyword evidence="11" id="KW-1133">Transmembrane helix</keyword>
<comment type="caution">
    <text evidence="15">The sequence shown here is derived from an EMBL/GenBank/DDBJ whole genome shotgun (WGS) entry which is preliminary data.</text>
</comment>
<keyword evidence="10" id="KW-0862">Zinc</keyword>
<evidence type="ECO:0000256" key="5">
    <source>
        <dbReference type="ARBA" id="ARBA00022679"/>
    </source>
</evidence>
<evidence type="ECO:0000313" key="15">
    <source>
        <dbReference type="EMBL" id="MBA0552192.1"/>
    </source>
</evidence>
<dbReference type="SUPFAM" id="SSF57850">
    <property type="entry name" value="RING/U-box"/>
    <property type="match status" value="1"/>
</dbReference>
<name>A0A7J8LIU6_9ROSI</name>